<dbReference type="Proteomes" id="UP000029878">
    <property type="component" value="Unassembled WGS sequence"/>
</dbReference>
<proteinExistence type="predicted"/>
<evidence type="ECO:0000313" key="1">
    <source>
        <dbReference type="EMBL" id="TLD78560.1"/>
    </source>
</evidence>
<evidence type="ECO:0000313" key="2">
    <source>
        <dbReference type="Proteomes" id="UP000029878"/>
    </source>
</evidence>
<accession>A0A4U8RYZ2</accession>
<name>A0A4U8RYZ2_9HELI</name>
<reference evidence="1 2" key="1">
    <citation type="journal article" date="2014" name="Genome Announc.">
        <title>Draft genome sequences of eight enterohepatic helicobacter species isolated from both laboratory and wild rodents.</title>
        <authorList>
            <person name="Sheh A."/>
            <person name="Shen Z."/>
            <person name="Fox J.G."/>
        </authorList>
    </citation>
    <scope>NUCLEOTIDE SEQUENCE [LARGE SCALE GENOMIC DNA]</scope>
    <source>
        <strain evidence="1 2">ATCC 700114</strain>
    </source>
</reference>
<feature type="non-terminal residue" evidence="1">
    <location>
        <position position="1"/>
    </location>
</feature>
<protein>
    <submittedName>
        <fullName evidence="1">M23 family peptidase</fullName>
    </submittedName>
</protein>
<dbReference type="EMBL" id="JRPL02000107">
    <property type="protein sequence ID" value="TLD78560.1"/>
    <property type="molecule type" value="Genomic_DNA"/>
</dbReference>
<gene>
    <name evidence="1" type="ORF">LS81_011080</name>
</gene>
<organism evidence="1 2">
    <name type="scientific">Helicobacter trogontum</name>
    <dbReference type="NCBI Taxonomy" id="50960"/>
    <lineage>
        <taxon>Bacteria</taxon>
        <taxon>Pseudomonadati</taxon>
        <taxon>Campylobacterota</taxon>
        <taxon>Epsilonproteobacteria</taxon>
        <taxon>Campylobacterales</taxon>
        <taxon>Helicobacteraceae</taxon>
        <taxon>Helicobacter</taxon>
    </lineage>
</organism>
<comment type="caution">
    <text evidence="1">The sequence shown here is derived from an EMBL/GenBank/DDBJ whole genome shotgun (WGS) entry which is preliminary data.</text>
</comment>
<dbReference type="AlphaFoldDB" id="A0A4U8RYZ2"/>
<sequence length="35" mass="3994">KDILSIAGNIFERRNDIADPLEILQEGYKNTFGEN</sequence>